<name>K0T8N4_THAOC</name>
<protein>
    <submittedName>
        <fullName evidence="2">Uncharacterized protein</fullName>
    </submittedName>
</protein>
<reference evidence="2 3" key="1">
    <citation type="journal article" date="2012" name="Genome Biol.">
        <title>Genome and low-iron response of an oceanic diatom adapted to chronic iron limitation.</title>
        <authorList>
            <person name="Lommer M."/>
            <person name="Specht M."/>
            <person name="Roy A.S."/>
            <person name="Kraemer L."/>
            <person name="Andreson R."/>
            <person name="Gutowska M.A."/>
            <person name="Wolf J."/>
            <person name="Bergner S.V."/>
            <person name="Schilhabel M.B."/>
            <person name="Klostermeier U.C."/>
            <person name="Beiko R.G."/>
            <person name="Rosenstiel P."/>
            <person name="Hippler M."/>
            <person name="Laroche J."/>
        </authorList>
    </citation>
    <scope>NUCLEOTIDE SEQUENCE [LARGE SCALE GENOMIC DNA]</scope>
    <source>
        <strain evidence="2 3">CCMP1005</strain>
    </source>
</reference>
<organism evidence="2 3">
    <name type="scientific">Thalassiosira oceanica</name>
    <name type="common">Marine diatom</name>
    <dbReference type="NCBI Taxonomy" id="159749"/>
    <lineage>
        <taxon>Eukaryota</taxon>
        <taxon>Sar</taxon>
        <taxon>Stramenopiles</taxon>
        <taxon>Ochrophyta</taxon>
        <taxon>Bacillariophyta</taxon>
        <taxon>Coscinodiscophyceae</taxon>
        <taxon>Thalassiosirophycidae</taxon>
        <taxon>Thalassiosirales</taxon>
        <taxon>Thalassiosiraceae</taxon>
        <taxon>Thalassiosira</taxon>
    </lineage>
</organism>
<feature type="region of interest" description="Disordered" evidence="1">
    <location>
        <begin position="1"/>
        <end position="23"/>
    </location>
</feature>
<proteinExistence type="predicted"/>
<feature type="region of interest" description="Disordered" evidence="1">
    <location>
        <begin position="62"/>
        <end position="103"/>
    </location>
</feature>
<feature type="compositionally biased region" description="Basic and acidic residues" evidence="1">
    <location>
        <begin position="63"/>
        <end position="78"/>
    </location>
</feature>
<sequence>IERRGREEARGGYDLPHADDHGRLPVLHEGAQVHLESGHEKQHDDAHLGHVAQRRLFGLAADGVHDDPRGDEGDDARLADVGQSQGQDGRDSEQEAHNLDNTARVTCSTPTFATSSQNLRSVLLVLLAESHSDHSMNHGPTAKEQRYHMTEHASSSNKRIREWRVARVRPDGASRSSFSLRLQIRISTRGLPTYFLAESFLTTVEYHEL</sequence>
<keyword evidence="3" id="KW-1185">Reference proteome</keyword>
<feature type="region of interest" description="Disordered" evidence="1">
    <location>
        <begin position="133"/>
        <end position="155"/>
    </location>
</feature>
<dbReference type="EMBL" id="AGNL01014093">
    <property type="protein sequence ID" value="EJK66877.1"/>
    <property type="molecule type" value="Genomic_DNA"/>
</dbReference>
<comment type="caution">
    <text evidence="2">The sequence shown here is derived from an EMBL/GenBank/DDBJ whole genome shotgun (WGS) entry which is preliminary data.</text>
</comment>
<feature type="compositionally biased region" description="Basic and acidic residues" evidence="1">
    <location>
        <begin position="88"/>
        <end position="98"/>
    </location>
</feature>
<dbReference type="Proteomes" id="UP000266841">
    <property type="component" value="Unassembled WGS sequence"/>
</dbReference>
<evidence type="ECO:0000313" key="3">
    <source>
        <dbReference type="Proteomes" id="UP000266841"/>
    </source>
</evidence>
<accession>K0T8N4</accession>
<gene>
    <name evidence="2" type="ORF">THAOC_12156</name>
</gene>
<dbReference type="AlphaFoldDB" id="K0T8N4"/>
<feature type="non-terminal residue" evidence="2">
    <location>
        <position position="1"/>
    </location>
</feature>
<evidence type="ECO:0000313" key="2">
    <source>
        <dbReference type="EMBL" id="EJK66877.1"/>
    </source>
</evidence>
<evidence type="ECO:0000256" key="1">
    <source>
        <dbReference type="SAM" id="MobiDB-lite"/>
    </source>
</evidence>
<feature type="compositionally biased region" description="Basic and acidic residues" evidence="1">
    <location>
        <begin position="133"/>
        <end position="151"/>
    </location>
</feature>